<dbReference type="AlphaFoldDB" id="D7FPT7"/>
<accession>D7FPT7</accession>
<dbReference type="EMBL" id="FN649738">
    <property type="protein sequence ID" value="CBJ30544.1"/>
    <property type="molecule type" value="Genomic_DNA"/>
</dbReference>
<keyword evidence="2" id="KW-1185">Reference proteome</keyword>
<evidence type="ECO:0008006" key="3">
    <source>
        <dbReference type="Google" id="ProtNLM"/>
    </source>
</evidence>
<evidence type="ECO:0000313" key="2">
    <source>
        <dbReference type="Proteomes" id="UP000002630"/>
    </source>
</evidence>
<sequence>MAAHTAPASQSPGLQEFCQKILQRAPNVRAVLIGTADGTPIVNGEPTRR</sequence>
<dbReference type="InParanoid" id="D7FPT7"/>
<name>D7FPT7_ECTSI</name>
<dbReference type="EMBL" id="FN648374">
    <property type="protein sequence ID" value="CBJ30544.1"/>
    <property type="molecule type" value="Genomic_DNA"/>
</dbReference>
<dbReference type="Proteomes" id="UP000002630">
    <property type="component" value="Linkage Group LG13"/>
</dbReference>
<evidence type="ECO:0000313" key="1">
    <source>
        <dbReference type="EMBL" id="CBJ30544.1"/>
    </source>
</evidence>
<reference evidence="1 2" key="1">
    <citation type="journal article" date="2010" name="Nature">
        <title>The Ectocarpus genome and the independent evolution of multicellularity in brown algae.</title>
        <authorList>
            <person name="Cock J.M."/>
            <person name="Sterck L."/>
            <person name="Rouze P."/>
            <person name="Scornet D."/>
            <person name="Allen A.E."/>
            <person name="Amoutzias G."/>
            <person name="Anthouard V."/>
            <person name="Artiguenave F."/>
            <person name="Aury J.M."/>
            <person name="Badger J.H."/>
            <person name="Beszteri B."/>
            <person name="Billiau K."/>
            <person name="Bonnet E."/>
            <person name="Bothwell J.H."/>
            <person name="Bowler C."/>
            <person name="Boyen C."/>
            <person name="Brownlee C."/>
            <person name="Carrano C.J."/>
            <person name="Charrier B."/>
            <person name="Cho G.Y."/>
            <person name="Coelho S.M."/>
            <person name="Collen J."/>
            <person name="Corre E."/>
            <person name="Da Silva C."/>
            <person name="Delage L."/>
            <person name="Delaroque N."/>
            <person name="Dittami S.M."/>
            <person name="Doulbeau S."/>
            <person name="Elias M."/>
            <person name="Farnham G."/>
            <person name="Gachon C.M."/>
            <person name="Gschloessl B."/>
            <person name="Heesch S."/>
            <person name="Jabbari K."/>
            <person name="Jubin C."/>
            <person name="Kawai H."/>
            <person name="Kimura K."/>
            <person name="Kloareg B."/>
            <person name="Kupper F.C."/>
            <person name="Lang D."/>
            <person name="Le Bail A."/>
            <person name="Leblanc C."/>
            <person name="Lerouge P."/>
            <person name="Lohr M."/>
            <person name="Lopez P.J."/>
            <person name="Martens C."/>
            <person name="Maumus F."/>
            <person name="Michel G."/>
            <person name="Miranda-Saavedra D."/>
            <person name="Morales J."/>
            <person name="Moreau H."/>
            <person name="Motomura T."/>
            <person name="Nagasato C."/>
            <person name="Napoli C.A."/>
            <person name="Nelson D.R."/>
            <person name="Nyvall-Collen P."/>
            <person name="Peters A.F."/>
            <person name="Pommier C."/>
            <person name="Potin P."/>
            <person name="Poulain J."/>
            <person name="Quesneville H."/>
            <person name="Read B."/>
            <person name="Rensing S.A."/>
            <person name="Ritter A."/>
            <person name="Rousvoal S."/>
            <person name="Samanta M."/>
            <person name="Samson G."/>
            <person name="Schroeder D.C."/>
            <person name="Segurens B."/>
            <person name="Strittmatter M."/>
            <person name="Tonon T."/>
            <person name="Tregear J.W."/>
            <person name="Valentin K."/>
            <person name="von Dassow P."/>
            <person name="Yamagishi T."/>
            <person name="Van de Peer Y."/>
            <person name="Wincker P."/>
        </authorList>
    </citation>
    <scope>NUCLEOTIDE SEQUENCE [LARGE SCALE GENOMIC DNA]</scope>
    <source>
        <strain evidence="2">Ec32 / CCAP1310/4</strain>
    </source>
</reference>
<protein>
    <recommendedName>
        <fullName evidence="3">Roadblock/LAMTOR2 domain-containing protein</fullName>
    </recommendedName>
</protein>
<gene>
    <name evidence="1" type="ORF">Esi_0199_0037</name>
</gene>
<proteinExistence type="predicted"/>
<dbReference type="OrthoDB" id="343907at2759"/>
<organism evidence="1 2">
    <name type="scientific">Ectocarpus siliculosus</name>
    <name type="common">Brown alga</name>
    <name type="synonym">Conferva siliculosa</name>
    <dbReference type="NCBI Taxonomy" id="2880"/>
    <lineage>
        <taxon>Eukaryota</taxon>
        <taxon>Sar</taxon>
        <taxon>Stramenopiles</taxon>
        <taxon>Ochrophyta</taxon>
        <taxon>PX clade</taxon>
        <taxon>Phaeophyceae</taxon>
        <taxon>Ectocarpales</taxon>
        <taxon>Ectocarpaceae</taxon>
        <taxon>Ectocarpus</taxon>
    </lineage>
</organism>